<keyword evidence="2" id="KW-1185">Reference proteome</keyword>
<evidence type="ECO:0000313" key="1">
    <source>
        <dbReference type="EMBL" id="CAH2252389.1"/>
    </source>
</evidence>
<accession>A0AAD1RFN8</accession>
<gene>
    <name evidence="1" type="ORF">PECUL_23A051290</name>
</gene>
<dbReference type="AlphaFoldDB" id="A0AAD1RFN8"/>
<dbReference type="EMBL" id="OW240913">
    <property type="protein sequence ID" value="CAH2252389.1"/>
    <property type="molecule type" value="Genomic_DNA"/>
</dbReference>
<evidence type="ECO:0000313" key="2">
    <source>
        <dbReference type="Proteomes" id="UP001295444"/>
    </source>
</evidence>
<sequence>MCTKKPTACCTGPLDDFVSMPAGDSQPEIGSDDTLHSIQTVLAKIAGNMLTKADTSVLVQEIQMAVREDLLALRTDLMALEARVDAIKGETRLCCQQHCAAETAATRQGNMLLSII</sequence>
<dbReference type="Proteomes" id="UP001295444">
    <property type="component" value="Chromosome 02"/>
</dbReference>
<protein>
    <submittedName>
        <fullName evidence="1">Uncharacterized protein</fullName>
    </submittedName>
</protein>
<reference evidence="1" key="1">
    <citation type="submission" date="2022-03" db="EMBL/GenBank/DDBJ databases">
        <authorList>
            <person name="Alioto T."/>
            <person name="Alioto T."/>
            <person name="Gomez Garrido J."/>
        </authorList>
    </citation>
    <scope>NUCLEOTIDE SEQUENCE</scope>
</reference>
<name>A0AAD1RFN8_PELCU</name>
<organism evidence="1 2">
    <name type="scientific">Pelobates cultripes</name>
    <name type="common">Western spadefoot toad</name>
    <dbReference type="NCBI Taxonomy" id="61616"/>
    <lineage>
        <taxon>Eukaryota</taxon>
        <taxon>Metazoa</taxon>
        <taxon>Chordata</taxon>
        <taxon>Craniata</taxon>
        <taxon>Vertebrata</taxon>
        <taxon>Euteleostomi</taxon>
        <taxon>Amphibia</taxon>
        <taxon>Batrachia</taxon>
        <taxon>Anura</taxon>
        <taxon>Pelobatoidea</taxon>
        <taxon>Pelobatidae</taxon>
        <taxon>Pelobates</taxon>
    </lineage>
</organism>
<proteinExistence type="predicted"/>